<dbReference type="GO" id="GO:0004497">
    <property type="term" value="F:monooxygenase activity"/>
    <property type="evidence" value="ECO:0007669"/>
    <property type="project" value="UniProtKB-KW"/>
</dbReference>
<dbReference type="InterPro" id="IPR051785">
    <property type="entry name" value="MMCE/EMCE_epimerase"/>
</dbReference>
<keyword evidence="4" id="KW-0560">Oxidoreductase</keyword>
<evidence type="ECO:0000259" key="3">
    <source>
        <dbReference type="PROSITE" id="PS51819"/>
    </source>
</evidence>
<evidence type="ECO:0000313" key="4">
    <source>
        <dbReference type="EMBL" id="MBP0617774.1"/>
    </source>
</evidence>
<dbReference type="PROSITE" id="PS51819">
    <property type="entry name" value="VOC"/>
    <property type="match status" value="1"/>
</dbReference>
<dbReference type="SUPFAM" id="SSF54593">
    <property type="entry name" value="Glyoxalase/Bleomycin resistance protein/Dihydroxybiphenyl dioxygenase"/>
    <property type="match status" value="1"/>
</dbReference>
<gene>
    <name evidence="4" type="ORF">J6595_19495</name>
</gene>
<reference evidence="4 5" key="1">
    <citation type="submission" date="2021-04" db="EMBL/GenBank/DDBJ databases">
        <title>Whole genome sequence of Jiella sp. KSK16Y-1.</title>
        <authorList>
            <person name="Tuo L."/>
        </authorList>
    </citation>
    <scope>NUCLEOTIDE SEQUENCE [LARGE SCALE GENOMIC DNA]</scope>
    <source>
        <strain evidence="4 5">KSK16Y-1</strain>
    </source>
</reference>
<dbReference type="PROSITE" id="PS51725">
    <property type="entry name" value="ABM"/>
    <property type="match status" value="1"/>
</dbReference>
<dbReference type="PANTHER" id="PTHR43048:SF6">
    <property type="entry name" value="BLR8189 PROTEIN"/>
    <property type="match status" value="1"/>
</dbReference>
<dbReference type="Gene3D" id="3.10.180.10">
    <property type="entry name" value="2,3-Dihydroxybiphenyl 1,2-Dioxygenase, domain 1"/>
    <property type="match status" value="1"/>
</dbReference>
<keyword evidence="5" id="KW-1185">Reference proteome</keyword>
<dbReference type="InterPro" id="IPR029068">
    <property type="entry name" value="Glyas_Bleomycin-R_OHBP_Dase"/>
</dbReference>
<dbReference type="Proteomes" id="UP000678276">
    <property type="component" value="Unassembled WGS sequence"/>
</dbReference>
<dbReference type="InterPro" id="IPR037523">
    <property type="entry name" value="VOC_core"/>
</dbReference>
<feature type="domain" description="ABM" evidence="2">
    <location>
        <begin position="11"/>
        <end position="97"/>
    </location>
</feature>
<dbReference type="SUPFAM" id="SSF54909">
    <property type="entry name" value="Dimeric alpha+beta barrel"/>
    <property type="match status" value="1"/>
</dbReference>
<dbReference type="Pfam" id="PF03992">
    <property type="entry name" value="ABM"/>
    <property type="match status" value="1"/>
</dbReference>
<proteinExistence type="predicted"/>
<evidence type="ECO:0000259" key="2">
    <source>
        <dbReference type="PROSITE" id="PS51725"/>
    </source>
</evidence>
<organism evidence="4 5">
    <name type="scientific">Jiella mangrovi</name>
    <dbReference type="NCBI Taxonomy" id="2821407"/>
    <lineage>
        <taxon>Bacteria</taxon>
        <taxon>Pseudomonadati</taxon>
        <taxon>Pseudomonadota</taxon>
        <taxon>Alphaproteobacteria</taxon>
        <taxon>Hyphomicrobiales</taxon>
        <taxon>Aurantimonadaceae</taxon>
        <taxon>Jiella</taxon>
    </lineage>
</organism>
<accession>A0ABS4BM44</accession>
<dbReference type="InterPro" id="IPR011008">
    <property type="entry name" value="Dimeric_a/b-barrel"/>
</dbReference>
<dbReference type="Pfam" id="PF13669">
    <property type="entry name" value="Glyoxalase_4"/>
    <property type="match status" value="1"/>
</dbReference>
<dbReference type="RefSeq" id="WP_209596872.1">
    <property type="nucleotide sequence ID" value="NZ_JAGJCF010000020.1"/>
</dbReference>
<dbReference type="Gene3D" id="3.30.70.100">
    <property type="match status" value="1"/>
</dbReference>
<dbReference type="InterPro" id="IPR007138">
    <property type="entry name" value="ABM_dom"/>
</dbReference>
<comment type="caution">
    <text evidence="4">The sequence shown here is derived from an EMBL/GenBank/DDBJ whole genome shotgun (WGS) entry which is preliminary data.</text>
</comment>
<dbReference type="PANTHER" id="PTHR43048">
    <property type="entry name" value="METHYLMALONYL-COA EPIMERASE"/>
    <property type="match status" value="1"/>
</dbReference>
<keyword evidence="4" id="KW-0503">Monooxygenase</keyword>
<evidence type="ECO:0000256" key="1">
    <source>
        <dbReference type="ARBA" id="ARBA00022723"/>
    </source>
</evidence>
<keyword evidence="1" id="KW-0479">Metal-binding</keyword>
<dbReference type="EMBL" id="JAGJCF010000020">
    <property type="protein sequence ID" value="MBP0617774.1"/>
    <property type="molecule type" value="Genomic_DNA"/>
</dbReference>
<feature type="domain" description="VOC" evidence="3">
    <location>
        <begin position="114"/>
        <end position="262"/>
    </location>
</feature>
<protein>
    <submittedName>
        <fullName evidence="4">Antibiotic biosynthesis monooxygenase</fullName>
    </submittedName>
</protein>
<sequence length="281" mass="29989">MSANKSAPETHCVIARATPRTGECSRLETLVEELARKVRAEPGNIRFEAFGEESGAVVMIEEYRDNVAFEAHLNEPHTRQFNAALTEIATAGEAAVSDLSPLAVDRTAAPGIRAIDHAGVTVPDIEEATRFLESAFGAVIVYDVLPKDGPDQAGEGPEAELGLTSGTRIVHMRLLRIGDGASLELFQMADGEQRDAVRLQDFGLTHIGLYVDDIDEASAAIKAAGGELLKGPHPLAGVEDRPGNAGIYGRAPWGMLIELITYPGGIDYPADAAAIRWTPRP</sequence>
<evidence type="ECO:0000313" key="5">
    <source>
        <dbReference type="Proteomes" id="UP000678276"/>
    </source>
</evidence>
<name>A0ABS4BM44_9HYPH</name>